<protein>
    <submittedName>
        <fullName evidence="1">Uncharacterized protein</fullName>
    </submittedName>
</protein>
<keyword evidence="2" id="KW-1185">Reference proteome</keyword>
<gene>
    <name evidence="1" type="ORF">MCOR_13142</name>
</gene>
<organism evidence="1 2">
    <name type="scientific">Mytilus coruscus</name>
    <name type="common">Sea mussel</name>
    <dbReference type="NCBI Taxonomy" id="42192"/>
    <lineage>
        <taxon>Eukaryota</taxon>
        <taxon>Metazoa</taxon>
        <taxon>Spiralia</taxon>
        <taxon>Lophotrochozoa</taxon>
        <taxon>Mollusca</taxon>
        <taxon>Bivalvia</taxon>
        <taxon>Autobranchia</taxon>
        <taxon>Pteriomorphia</taxon>
        <taxon>Mytilida</taxon>
        <taxon>Mytiloidea</taxon>
        <taxon>Mytilidae</taxon>
        <taxon>Mytilinae</taxon>
        <taxon>Mytilus</taxon>
    </lineage>
</organism>
<dbReference type="Proteomes" id="UP000507470">
    <property type="component" value="Unassembled WGS sequence"/>
</dbReference>
<dbReference type="OrthoDB" id="385235at2759"/>
<name>A0A6J8AYS1_MYTCO</name>
<accession>A0A6J8AYS1</accession>
<proteinExistence type="predicted"/>
<dbReference type="EMBL" id="CACVKT020002203">
    <property type="protein sequence ID" value="CAC5376522.1"/>
    <property type="molecule type" value="Genomic_DNA"/>
</dbReference>
<reference evidence="1 2" key="1">
    <citation type="submission" date="2020-06" db="EMBL/GenBank/DDBJ databases">
        <authorList>
            <person name="Li R."/>
            <person name="Bekaert M."/>
        </authorList>
    </citation>
    <scope>NUCLEOTIDE SEQUENCE [LARGE SCALE GENOMIC DNA]</scope>
    <source>
        <strain evidence="2">wild</strain>
    </source>
</reference>
<evidence type="ECO:0000313" key="2">
    <source>
        <dbReference type="Proteomes" id="UP000507470"/>
    </source>
</evidence>
<sequence>MALNRICIPWSKVPRCSVIYNCLLANQNCLRYQTCEKSGSRFLTKSSKVFSNTDSEIVVENKIADSSSVLGRQLLHPNGMTEILACESSKALLSLASRKTQDWNFNPTDLLVYNKRLQTDVNTPLQGPEFTQLLHSLSTSIDDLETEHLTEILSAVAHLGVPLSNVACVAILNQILDKSSSFCWSDFRFIVPLAMDGAIGNREIIFNRFIYPKFNELIKNGGLEGQSRDMLLSFHPLLLRAADRYPVDIIIKCMKKISSLTSEEVFNDHEVAADMFDLMVNFAKDDGHKSLHCSDVMFQLFIKICLRSAETILENINDVEPYSYRTIRKGIWIINQCIFFYPKQLTDVFDLLENALTNKCTELLEKDNLTSAEVSYAIPHVQNLRESVHGEKNRTNFEEMFERC</sequence>
<evidence type="ECO:0000313" key="1">
    <source>
        <dbReference type="EMBL" id="CAC5376522.1"/>
    </source>
</evidence>
<dbReference type="AlphaFoldDB" id="A0A6J8AYS1"/>